<reference evidence="3" key="1">
    <citation type="submission" date="2022-07" db="EMBL/GenBank/DDBJ databases">
        <title>Genome analysis of Parmales, a sister group of diatoms, reveals the evolutionary specialization of diatoms from phago-mixotrophs to photoautotrophs.</title>
        <authorList>
            <person name="Ban H."/>
            <person name="Sato S."/>
            <person name="Yoshikawa S."/>
            <person name="Kazumasa Y."/>
            <person name="Nakamura Y."/>
            <person name="Ichinomiya M."/>
            <person name="Saitoh K."/>
            <person name="Sato N."/>
            <person name="Blanc-Mathieu R."/>
            <person name="Endo H."/>
            <person name="Kuwata A."/>
            <person name="Ogata H."/>
        </authorList>
    </citation>
    <scope>NUCLEOTIDE SEQUENCE</scope>
</reference>
<feature type="compositionally biased region" description="Polar residues" evidence="2">
    <location>
        <begin position="944"/>
        <end position="953"/>
    </location>
</feature>
<gene>
    <name evidence="3" type="ORF">TrRE_jg1562</name>
</gene>
<feature type="compositionally biased region" description="Polar residues" evidence="2">
    <location>
        <begin position="38"/>
        <end position="48"/>
    </location>
</feature>
<name>A0A9W7DZ69_9STRA</name>
<evidence type="ECO:0000256" key="2">
    <source>
        <dbReference type="SAM" id="MobiDB-lite"/>
    </source>
</evidence>
<feature type="coiled-coil region" evidence="1">
    <location>
        <begin position="412"/>
        <end position="457"/>
    </location>
</feature>
<sequence>PSVASKQGGNTRGPTPRGSRLVKRNGMGGSPKGFGGKITTSDAMSVITSGSKSVKSGKSKARASDFLKRSHNKTRSASPAVSKDVSYRKDVDSGGLRSRIPPSLIPQHMAMTEKTFMPPDDKDQECWYDDNEKVWVRVIFPRSVPSGRRDVELLERWLEEKLAECKREGEVTGATMEEGVKEQLNVLMIGFREIVRQTAVGCTERGMLLDKIWKGVSSLLDSVVSQMQETILSCEERMNALNLRASRHEADVLEMKGRHEQEVRNLQQSIGHKWGKRVEVLKRALMESEEKAGGVEGFRRIMKMWWPKFGHYCDSVLLEMVGGEEDNEEEEENYLLPDEALATDIKRIVDKCLVNYSMVEKDEELEEQEQQPDVAMMKMELPEGEGGGRGSKERGKTVKENQAIFKNLMNVANNSKSDMEKMKGTMAKKEREYKNEIRKLKQEVDELKRRNSTLHNTLVKSTHVEPMKPPVEPESRTKIGEGGVSRLDRARREGKTLGPGRVQREMIRYIKQFMEWQNERMEGLFVGGEGALGRCWWGFKENFRSFVRMKIMMKKPEDFWAVDEGWSTLTKSVGHWCRHMEATAGKRCMDMFAKLLGVGGGKVGEDEQERLWLYMANTVHEHFSYALSDGDEALPACRVPTEKGKRAFLKAVATFEQGGWRELPPKFVNGVKEEIYKHSQEEFGGIWVDAFRLIEICCEGWAKYEGWLEKGLLLLGRIANGGEQDGDCVSWGEFNIIIDIVQPNLVANMRVSLFHAFSEAAIKKEGRDWEGEALAGVLLRYGLGLERLNVLFVQALRDMKDNLDAKCSEALEIAKENIDDITVAFAGDEERDVVREVEERMRQVEELRERVHRMGFADKESIMHAYMAAIFLQHEVNHYAKAAMEGTKVAAEFSTDHLSLAITMHNKLIERNKFNAWKRLWALQKEKANIETMTLASRSPPRSPQNTRTLSNK</sequence>
<feature type="region of interest" description="Disordered" evidence="2">
    <location>
        <begin position="1"/>
        <end position="102"/>
    </location>
</feature>
<dbReference type="EMBL" id="BRXZ01002309">
    <property type="protein sequence ID" value="GMH59450.1"/>
    <property type="molecule type" value="Genomic_DNA"/>
</dbReference>
<dbReference type="Proteomes" id="UP001165082">
    <property type="component" value="Unassembled WGS sequence"/>
</dbReference>
<dbReference type="PANTHER" id="PTHR34894:SF5">
    <property type="entry name" value="EF-HAND DOMAIN-CONTAINING PROTEIN"/>
    <property type="match status" value="1"/>
</dbReference>
<evidence type="ECO:0000313" key="4">
    <source>
        <dbReference type="Proteomes" id="UP001165082"/>
    </source>
</evidence>
<feature type="non-terminal residue" evidence="3">
    <location>
        <position position="1"/>
    </location>
</feature>
<feature type="compositionally biased region" description="Polar residues" evidence="2">
    <location>
        <begin position="1"/>
        <end position="13"/>
    </location>
</feature>
<organism evidence="3 4">
    <name type="scientific">Triparma retinervis</name>
    <dbReference type="NCBI Taxonomy" id="2557542"/>
    <lineage>
        <taxon>Eukaryota</taxon>
        <taxon>Sar</taxon>
        <taxon>Stramenopiles</taxon>
        <taxon>Ochrophyta</taxon>
        <taxon>Bolidophyceae</taxon>
        <taxon>Parmales</taxon>
        <taxon>Triparmaceae</taxon>
        <taxon>Triparma</taxon>
    </lineage>
</organism>
<feature type="compositionally biased region" description="Gly residues" evidence="2">
    <location>
        <begin position="26"/>
        <end position="36"/>
    </location>
</feature>
<proteinExistence type="predicted"/>
<accession>A0A9W7DZ69</accession>
<dbReference type="PANTHER" id="PTHR34894">
    <property type="entry name" value="SAM-DEPENDENT METHYLTRANSFERASE RSMI, CONSERVED SITE"/>
    <property type="match status" value="1"/>
</dbReference>
<dbReference type="AlphaFoldDB" id="A0A9W7DZ69"/>
<dbReference type="OrthoDB" id="193853at2759"/>
<feature type="coiled-coil region" evidence="1">
    <location>
        <begin position="827"/>
        <end position="854"/>
    </location>
</feature>
<evidence type="ECO:0000313" key="3">
    <source>
        <dbReference type="EMBL" id="GMH59450.1"/>
    </source>
</evidence>
<protein>
    <submittedName>
        <fullName evidence="3">Uncharacterized protein</fullName>
    </submittedName>
</protein>
<evidence type="ECO:0000256" key="1">
    <source>
        <dbReference type="SAM" id="Coils"/>
    </source>
</evidence>
<keyword evidence="4" id="KW-1185">Reference proteome</keyword>
<comment type="caution">
    <text evidence="3">The sequence shown here is derived from an EMBL/GenBank/DDBJ whole genome shotgun (WGS) entry which is preliminary data.</text>
</comment>
<keyword evidence="1" id="KW-0175">Coiled coil</keyword>
<feature type="region of interest" description="Disordered" evidence="2">
    <location>
        <begin position="933"/>
        <end position="953"/>
    </location>
</feature>